<sequence length="228" mass="25160">MLTFAVVFSRSTRPIQHEPLYDRQGALRHGMNVVAGSAAMSAGFIAEYRKHGREYRVRLEDGTTRLRLEAFGHKVLHFDGTQIKAAVKILRPLPRYFNNGELKAKYLVDGHLHESMKGLKFHTIWNAQYDAVIIGPAESPASHASFAQLTNSDSCVTTPICDQEPARPLTTLPYSDSLGGLKGVCVGTTTERNTSSSCSPPSHQRAAGQDEPSIYGTNFKRIALTLRF</sequence>
<dbReference type="Proteomes" id="UP000011761">
    <property type="component" value="Unassembled WGS sequence"/>
</dbReference>
<proteinExistence type="predicted"/>
<evidence type="ECO:0000313" key="2">
    <source>
        <dbReference type="EMBL" id="EMC95912.1"/>
    </source>
</evidence>
<evidence type="ECO:0000313" key="3">
    <source>
        <dbReference type="Proteomes" id="UP000011761"/>
    </source>
</evidence>
<dbReference type="GeneID" id="19115014"/>
<name>M2LNI0_BAUPA</name>
<dbReference type="AlphaFoldDB" id="M2LNI0"/>
<dbReference type="EMBL" id="KB445556">
    <property type="protein sequence ID" value="EMC95912.1"/>
    <property type="molecule type" value="Genomic_DNA"/>
</dbReference>
<organism evidence="2 3">
    <name type="scientific">Baudoinia panamericana (strain UAMH 10762)</name>
    <name type="common">Angels' share fungus</name>
    <name type="synonym">Baudoinia compniacensis (strain UAMH 10762)</name>
    <dbReference type="NCBI Taxonomy" id="717646"/>
    <lineage>
        <taxon>Eukaryota</taxon>
        <taxon>Fungi</taxon>
        <taxon>Dikarya</taxon>
        <taxon>Ascomycota</taxon>
        <taxon>Pezizomycotina</taxon>
        <taxon>Dothideomycetes</taxon>
        <taxon>Dothideomycetidae</taxon>
        <taxon>Mycosphaerellales</taxon>
        <taxon>Teratosphaeriaceae</taxon>
        <taxon>Baudoinia</taxon>
    </lineage>
</organism>
<keyword evidence="3" id="KW-1185">Reference proteome</keyword>
<reference evidence="2 3" key="1">
    <citation type="journal article" date="2012" name="PLoS Pathog.">
        <title>Diverse lifestyles and strategies of plant pathogenesis encoded in the genomes of eighteen Dothideomycetes fungi.</title>
        <authorList>
            <person name="Ohm R.A."/>
            <person name="Feau N."/>
            <person name="Henrissat B."/>
            <person name="Schoch C.L."/>
            <person name="Horwitz B.A."/>
            <person name="Barry K.W."/>
            <person name="Condon B.J."/>
            <person name="Copeland A.C."/>
            <person name="Dhillon B."/>
            <person name="Glaser F."/>
            <person name="Hesse C.N."/>
            <person name="Kosti I."/>
            <person name="LaButti K."/>
            <person name="Lindquist E.A."/>
            <person name="Lucas S."/>
            <person name="Salamov A.A."/>
            <person name="Bradshaw R.E."/>
            <person name="Ciuffetti L."/>
            <person name="Hamelin R.C."/>
            <person name="Kema G.H.J."/>
            <person name="Lawrence C."/>
            <person name="Scott J.A."/>
            <person name="Spatafora J.W."/>
            <person name="Turgeon B.G."/>
            <person name="de Wit P.J.G.M."/>
            <person name="Zhong S."/>
            <person name="Goodwin S.B."/>
            <person name="Grigoriev I.V."/>
        </authorList>
    </citation>
    <scope>NUCLEOTIDE SEQUENCE [LARGE SCALE GENOMIC DNA]</scope>
    <source>
        <strain evidence="2 3">UAMH 10762</strain>
    </source>
</reference>
<evidence type="ECO:0000256" key="1">
    <source>
        <dbReference type="SAM" id="MobiDB-lite"/>
    </source>
</evidence>
<accession>M2LNI0</accession>
<dbReference type="HOGENOM" id="CLU_1214546_0_0_1"/>
<dbReference type="RefSeq" id="XP_007677226.1">
    <property type="nucleotide sequence ID" value="XM_007679036.1"/>
</dbReference>
<gene>
    <name evidence="2" type="ORF">BAUCODRAFT_508298</name>
</gene>
<protein>
    <submittedName>
        <fullName evidence="2">Uncharacterized protein</fullName>
    </submittedName>
</protein>
<dbReference type="KEGG" id="bcom:BAUCODRAFT_508298"/>
<feature type="region of interest" description="Disordered" evidence="1">
    <location>
        <begin position="192"/>
        <end position="212"/>
    </location>
</feature>
<feature type="compositionally biased region" description="Polar residues" evidence="1">
    <location>
        <begin position="192"/>
        <end position="202"/>
    </location>
</feature>